<evidence type="ECO:0000313" key="2">
    <source>
        <dbReference type="Proteomes" id="UP001642360"/>
    </source>
</evidence>
<proteinExistence type="predicted"/>
<comment type="caution">
    <text evidence="1">The sequence shown here is derived from an EMBL/GenBank/DDBJ whole genome shotgun (WGS) entry which is preliminary data.</text>
</comment>
<name>A0ABC8V1B9_9AQUA</name>
<sequence>MERIKRGALSSGLGFKDRALGKAAPRGVEAGEGTQSAMVGVGVKAAGEGANKGIRGAVVASEGPSRGANEGAMASAGAGTVAGTWAITGARASTRAWEQVASATT</sequence>
<gene>
    <name evidence="1" type="ORF">ILEXP_LOCUS57637</name>
</gene>
<reference evidence="1 2" key="1">
    <citation type="submission" date="2024-02" db="EMBL/GenBank/DDBJ databases">
        <authorList>
            <person name="Vignale AGUSTIN F."/>
            <person name="Sosa J E."/>
            <person name="Modenutti C."/>
        </authorList>
    </citation>
    <scope>NUCLEOTIDE SEQUENCE [LARGE SCALE GENOMIC DNA]</scope>
</reference>
<accession>A0ABC8V1B9</accession>
<organism evidence="1 2">
    <name type="scientific">Ilex paraguariensis</name>
    <name type="common">yerba mate</name>
    <dbReference type="NCBI Taxonomy" id="185542"/>
    <lineage>
        <taxon>Eukaryota</taxon>
        <taxon>Viridiplantae</taxon>
        <taxon>Streptophyta</taxon>
        <taxon>Embryophyta</taxon>
        <taxon>Tracheophyta</taxon>
        <taxon>Spermatophyta</taxon>
        <taxon>Magnoliopsida</taxon>
        <taxon>eudicotyledons</taxon>
        <taxon>Gunneridae</taxon>
        <taxon>Pentapetalae</taxon>
        <taxon>asterids</taxon>
        <taxon>campanulids</taxon>
        <taxon>Aquifoliales</taxon>
        <taxon>Aquifoliaceae</taxon>
        <taxon>Ilex</taxon>
    </lineage>
</organism>
<dbReference type="Proteomes" id="UP001642360">
    <property type="component" value="Unassembled WGS sequence"/>
</dbReference>
<protein>
    <submittedName>
        <fullName evidence="1">Uncharacterized protein</fullName>
    </submittedName>
</protein>
<keyword evidence="2" id="KW-1185">Reference proteome</keyword>
<dbReference type="AlphaFoldDB" id="A0ABC8V1B9"/>
<dbReference type="EMBL" id="CAUOFW020009835">
    <property type="protein sequence ID" value="CAK9187128.1"/>
    <property type="molecule type" value="Genomic_DNA"/>
</dbReference>
<evidence type="ECO:0000313" key="1">
    <source>
        <dbReference type="EMBL" id="CAK9187128.1"/>
    </source>
</evidence>